<evidence type="ECO:0000259" key="5">
    <source>
        <dbReference type="SMART" id="SM01332"/>
    </source>
</evidence>
<dbReference type="AlphaFoldDB" id="A0A7K9SVQ2"/>
<keyword evidence="1 2" id="KW-0195">Cyclin</keyword>
<reference evidence="6 7" key="1">
    <citation type="submission" date="2019-09" db="EMBL/GenBank/DDBJ databases">
        <title>Bird 10,000 Genomes (B10K) Project - Family phase.</title>
        <authorList>
            <person name="Zhang G."/>
        </authorList>
    </citation>
    <scope>NUCLEOTIDE SEQUENCE [LARGE SCALE GENOMIC DNA]</scope>
    <source>
        <strain evidence="6">B10K-DU-001-62</strain>
        <tissue evidence="6">Muscle</tissue>
    </source>
</reference>
<dbReference type="Pfam" id="PF02984">
    <property type="entry name" value="Cyclin_C"/>
    <property type="match status" value="1"/>
</dbReference>
<dbReference type="InterPro" id="IPR036915">
    <property type="entry name" value="Cyclin-like_sf"/>
</dbReference>
<dbReference type="CDD" id="cd20528">
    <property type="entry name" value="CYCLIN_CCNJ-like_rpt1"/>
    <property type="match status" value="1"/>
</dbReference>
<proteinExistence type="inferred from homology"/>
<feature type="non-terminal residue" evidence="6">
    <location>
        <position position="355"/>
    </location>
</feature>
<dbReference type="Proteomes" id="UP000566440">
    <property type="component" value="Unassembled WGS sequence"/>
</dbReference>
<dbReference type="SUPFAM" id="SSF47954">
    <property type="entry name" value="Cyclin-like"/>
    <property type="match status" value="2"/>
</dbReference>
<feature type="domain" description="Cyclin C-terminal" evidence="5">
    <location>
        <begin position="145"/>
        <end position="285"/>
    </location>
</feature>
<comment type="caution">
    <text evidence="6">The sequence shown here is derived from an EMBL/GenBank/DDBJ whole genome shotgun (WGS) entry which is preliminary data.</text>
</comment>
<evidence type="ECO:0000313" key="6">
    <source>
        <dbReference type="EMBL" id="NXI39623.1"/>
    </source>
</evidence>
<dbReference type="InterPro" id="IPR039361">
    <property type="entry name" value="Cyclin"/>
</dbReference>
<sequence length="355" mass="40554">VGRKRMDDERWIEDDVHNALRAKELVLPIYKACSPQLGLRRHFVRLLVFLSNSCELCLTAQHLAIYLLDFLMDHYDISVMQLNFISFVCLTLASKFEEKRVRIPRLQHLNYLARICGIDVVLNKKDMLEMELQLLQELRWCINIPTPAHYISYYLSVSVSEKDLYNGWPIPSLTGFKELVQKYAYYFLEISVQDHNFLHFRPSLIAAASVCASRTCMEIFPPWTKDLASLTHYSFADIAQCTNMMLRLYVNDIEEADNIQKVTIQHQNQEAGGNLSHQVTTQAVFQQSNYNPLGQHSNTSSHFHSAVQDLCAAYRESLQACRSTGQLADRASGSQDSCADSQGSLWPSGHSLPIQ</sequence>
<dbReference type="InterPro" id="IPR006671">
    <property type="entry name" value="Cyclin_N"/>
</dbReference>
<evidence type="ECO:0000256" key="3">
    <source>
        <dbReference type="SAM" id="MobiDB-lite"/>
    </source>
</evidence>
<dbReference type="OrthoDB" id="285802at2759"/>
<keyword evidence="7" id="KW-1185">Reference proteome</keyword>
<evidence type="ECO:0000256" key="1">
    <source>
        <dbReference type="ARBA" id="ARBA00023127"/>
    </source>
</evidence>
<dbReference type="InterPro" id="IPR013763">
    <property type="entry name" value="Cyclin-like_dom"/>
</dbReference>
<gene>
    <name evidence="6" type="primary">Ccnjl</name>
    <name evidence="6" type="ORF">GALDEA_R06078</name>
</gene>
<comment type="similarity">
    <text evidence="2">Belongs to the cyclin family.</text>
</comment>
<organism evidence="6 7">
    <name type="scientific">Galbula dea</name>
    <dbReference type="NCBI Taxonomy" id="1109041"/>
    <lineage>
        <taxon>Eukaryota</taxon>
        <taxon>Metazoa</taxon>
        <taxon>Chordata</taxon>
        <taxon>Craniata</taxon>
        <taxon>Vertebrata</taxon>
        <taxon>Euteleostomi</taxon>
        <taxon>Archelosauria</taxon>
        <taxon>Archosauria</taxon>
        <taxon>Dinosauria</taxon>
        <taxon>Saurischia</taxon>
        <taxon>Theropoda</taxon>
        <taxon>Coelurosauria</taxon>
        <taxon>Aves</taxon>
        <taxon>Neognathae</taxon>
        <taxon>Neoaves</taxon>
        <taxon>Telluraves</taxon>
        <taxon>Coraciimorphae</taxon>
        <taxon>Piciformes</taxon>
        <taxon>Galbulidae</taxon>
        <taxon>Galbula</taxon>
    </lineage>
</organism>
<dbReference type="SMART" id="SM01332">
    <property type="entry name" value="Cyclin_C"/>
    <property type="match status" value="1"/>
</dbReference>
<dbReference type="PANTHER" id="PTHR10177">
    <property type="entry name" value="CYCLINS"/>
    <property type="match status" value="1"/>
</dbReference>
<evidence type="ECO:0000259" key="4">
    <source>
        <dbReference type="SMART" id="SM00385"/>
    </source>
</evidence>
<protein>
    <submittedName>
        <fullName evidence="6">CCNJL protein</fullName>
    </submittedName>
</protein>
<feature type="region of interest" description="Disordered" evidence="3">
    <location>
        <begin position="329"/>
        <end position="355"/>
    </location>
</feature>
<name>A0A7K9SVQ2_9PICI</name>
<accession>A0A7K9SVQ2</accession>
<dbReference type="CDD" id="cd20529">
    <property type="entry name" value="CYCLIN_CCNJ-like_rpt2"/>
    <property type="match status" value="1"/>
</dbReference>
<dbReference type="EMBL" id="VWZX01004555">
    <property type="protein sequence ID" value="NXI39623.1"/>
    <property type="molecule type" value="Genomic_DNA"/>
</dbReference>
<feature type="non-terminal residue" evidence="6">
    <location>
        <position position="1"/>
    </location>
</feature>
<evidence type="ECO:0000256" key="2">
    <source>
        <dbReference type="RuleBase" id="RU000383"/>
    </source>
</evidence>
<feature type="domain" description="Cyclin-like" evidence="4">
    <location>
        <begin position="149"/>
        <end position="247"/>
    </location>
</feature>
<evidence type="ECO:0000313" key="7">
    <source>
        <dbReference type="Proteomes" id="UP000566440"/>
    </source>
</evidence>
<dbReference type="SMART" id="SM00385">
    <property type="entry name" value="CYCLIN"/>
    <property type="match status" value="2"/>
</dbReference>
<feature type="compositionally biased region" description="Polar residues" evidence="3">
    <location>
        <begin position="329"/>
        <end position="345"/>
    </location>
</feature>
<dbReference type="InterPro" id="IPR004367">
    <property type="entry name" value="Cyclin_C-dom"/>
</dbReference>
<feature type="domain" description="Cyclin-like" evidence="4">
    <location>
        <begin position="45"/>
        <end position="136"/>
    </location>
</feature>
<dbReference type="Gene3D" id="1.10.472.10">
    <property type="entry name" value="Cyclin-like"/>
    <property type="match status" value="2"/>
</dbReference>
<dbReference type="Pfam" id="PF00134">
    <property type="entry name" value="Cyclin_N"/>
    <property type="match status" value="1"/>
</dbReference>